<dbReference type="STRING" id="2512241.A0A553HRB7"/>
<evidence type="ECO:0000259" key="1">
    <source>
        <dbReference type="Pfam" id="PF06985"/>
    </source>
</evidence>
<protein>
    <recommendedName>
        <fullName evidence="1">Heterokaryon incompatibility domain-containing protein</fullName>
    </recommendedName>
</protein>
<organism evidence="2 3">
    <name type="scientific">Xylaria flabelliformis</name>
    <dbReference type="NCBI Taxonomy" id="2512241"/>
    <lineage>
        <taxon>Eukaryota</taxon>
        <taxon>Fungi</taxon>
        <taxon>Dikarya</taxon>
        <taxon>Ascomycota</taxon>
        <taxon>Pezizomycotina</taxon>
        <taxon>Sordariomycetes</taxon>
        <taxon>Xylariomycetidae</taxon>
        <taxon>Xylariales</taxon>
        <taxon>Xylariaceae</taxon>
        <taxon>Xylaria</taxon>
    </lineage>
</organism>
<evidence type="ECO:0000313" key="3">
    <source>
        <dbReference type="Proteomes" id="UP000319160"/>
    </source>
</evidence>
<dbReference type="PANTHER" id="PTHR10622">
    <property type="entry name" value="HET DOMAIN-CONTAINING PROTEIN"/>
    <property type="match status" value="1"/>
</dbReference>
<dbReference type="PANTHER" id="PTHR10622:SF10">
    <property type="entry name" value="HET DOMAIN-CONTAINING PROTEIN"/>
    <property type="match status" value="1"/>
</dbReference>
<dbReference type="InterPro" id="IPR010730">
    <property type="entry name" value="HET"/>
</dbReference>
<feature type="domain" description="Heterokaryon incompatibility" evidence="1">
    <location>
        <begin position="41"/>
        <end position="131"/>
    </location>
</feature>
<dbReference type="AlphaFoldDB" id="A0A553HRB7"/>
<proteinExistence type="predicted"/>
<evidence type="ECO:0000313" key="2">
    <source>
        <dbReference type="EMBL" id="TRX90495.1"/>
    </source>
</evidence>
<accession>A0A553HRB7</accession>
<dbReference type="OrthoDB" id="674604at2759"/>
<dbReference type="EMBL" id="VFLP01000055">
    <property type="protein sequence ID" value="TRX90495.1"/>
    <property type="molecule type" value="Genomic_DNA"/>
</dbReference>
<name>A0A553HRB7_9PEZI</name>
<keyword evidence="3" id="KW-1185">Reference proteome</keyword>
<reference evidence="3" key="1">
    <citation type="submission" date="2019-06" db="EMBL/GenBank/DDBJ databases">
        <title>Draft genome sequence of the griseofulvin-producing fungus Xylaria cubensis strain G536.</title>
        <authorList>
            <person name="Mead M.E."/>
            <person name="Raja H.A."/>
            <person name="Steenwyk J.L."/>
            <person name="Knowles S.L."/>
            <person name="Oberlies N.H."/>
            <person name="Rokas A."/>
        </authorList>
    </citation>
    <scope>NUCLEOTIDE SEQUENCE [LARGE SCALE GENOMIC DNA]</scope>
    <source>
        <strain evidence="3">G536</strain>
    </source>
</reference>
<comment type="caution">
    <text evidence="2">The sequence shown here is derived from an EMBL/GenBank/DDBJ whole genome shotgun (WGS) entry which is preliminary data.</text>
</comment>
<sequence>MRLLNSRSLLVEEFTASRVPEYASPSIQNSQDKSLTHDIAVLSHTWGDSEASLGEWKSRLTRLRKSRQAGFTKILSTCKRARQDGFSYVWVDTVCIDKSSSAELSEAINSMFAWYKNAKVCYVFLEDVRSDLPSQVNILDVFQRSRWFTRGWTLQELLAPDYVLFFSRDWKELGTKKGLASSISLVTGIDQLCLCKEKRLNEYSIAQRMSWAGLRSTTREEDIAYSLLGLFNINMPLLYGEGKRAFRRLQEEIIKVSDDHSIFTFDTLSSRDSLLADHPKHFRNSGQIQPRFEARLTPPFQFTNAGLSLSTPLIRTLSPFWVLAVLNCFEVDTSHGSRLLQICLPLLGKDNTYMRARDPISLIRRPLKDAKTEVQYELQNLTTSIVSSYLVTYFTRVYPAFGAELDGVLKGFADDDAKKSAFMLIFPRGMANYRVVNAYPPGALQEDTSLFCPPFGTSGHPFSHGLIVFEESLEDTNANTTPSTTTGKRIGIYLAQSDDSVTCSWMCRLVPDPSEDFYDRSSETWPFETVPDDWSHYDHDQHFIVAAHSQLAYHDRPHQVVLIEIAFDVQAT</sequence>
<dbReference type="Pfam" id="PF06985">
    <property type="entry name" value="HET"/>
    <property type="match status" value="1"/>
</dbReference>
<gene>
    <name evidence="2" type="ORF">FHL15_008664</name>
</gene>
<dbReference type="Proteomes" id="UP000319160">
    <property type="component" value="Unassembled WGS sequence"/>
</dbReference>